<dbReference type="SUPFAM" id="SSF103243">
    <property type="entry name" value="KA1-like"/>
    <property type="match status" value="1"/>
</dbReference>
<dbReference type="GO" id="GO:0046982">
    <property type="term" value="F:protein heterodimerization activity"/>
    <property type="evidence" value="ECO:0007669"/>
    <property type="project" value="InterPro"/>
</dbReference>
<dbReference type="PROSITE" id="PS00108">
    <property type="entry name" value="PROTEIN_KINASE_ST"/>
    <property type="match status" value="1"/>
</dbReference>
<evidence type="ECO:0000256" key="14">
    <source>
        <dbReference type="ARBA" id="ARBA00023242"/>
    </source>
</evidence>
<dbReference type="Pfam" id="PF00125">
    <property type="entry name" value="Histone"/>
    <property type="match status" value="1"/>
</dbReference>
<dbReference type="EC" id="2.7.11.1" evidence="6"/>
<comment type="catalytic activity">
    <reaction evidence="18">
        <text>L-seryl-[protein] + ATP = O-phospho-L-seryl-[protein] + ADP + H(+)</text>
        <dbReference type="Rhea" id="RHEA:17989"/>
        <dbReference type="Rhea" id="RHEA-COMP:9863"/>
        <dbReference type="Rhea" id="RHEA-COMP:11604"/>
        <dbReference type="ChEBI" id="CHEBI:15378"/>
        <dbReference type="ChEBI" id="CHEBI:29999"/>
        <dbReference type="ChEBI" id="CHEBI:30616"/>
        <dbReference type="ChEBI" id="CHEBI:83421"/>
        <dbReference type="ChEBI" id="CHEBI:456216"/>
        <dbReference type="EC" id="2.7.11.1"/>
    </reaction>
</comment>
<dbReference type="Gene3D" id="1.10.510.10">
    <property type="entry name" value="Transferase(Phosphotransferase) domain 1"/>
    <property type="match status" value="1"/>
</dbReference>
<evidence type="ECO:0000256" key="10">
    <source>
        <dbReference type="ARBA" id="ARBA00022679"/>
    </source>
</evidence>
<comment type="caution">
    <text evidence="20">The sequence shown here is derived from an EMBL/GenBank/DDBJ whole genome shotgun (WGS) entry which is preliminary data.</text>
</comment>
<evidence type="ECO:0000256" key="1">
    <source>
        <dbReference type="ARBA" id="ARBA00004123"/>
    </source>
</evidence>
<keyword evidence="11" id="KW-0547">Nucleotide-binding</keyword>
<dbReference type="InterPro" id="IPR028375">
    <property type="entry name" value="KA1/Ssp2_C"/>
</dbReference>
<organism evidence="20 21">
    <name type="scientific">Dentipellis fragilis</name>
    <dbReference type="NCBI Taxonomy" id="205917"/>
    <lineage>
        <taxon>Eukaryota</taxon>
        <taxon>Fungi</taxon>
        <taxon>Dikarya</taxon>
        <taxon>Basidiomycota</taxon>
        <taxon>Agaricomycotina</taxon>
        <taxon>Agaricomycetes</taxon>
        <taxon>Russulales</taxon>
        <taxon>Hericiaceae</taxon>
        <taxon>Dentipellis</taxon>
    </lineage>
</organism>
<name>A0A4Y9ZAS0_9AGAM</name>
<dbReference type="InterPro" id="IPR032270">
    <property type="entry name" value="AMPK_C"/>
</dbReference>
<dbReference type="InterPro" id="IPR008271">
    <property type="entry name" value="Ser/Thr_kinase_AS"/>
</dbReference>
<keyword evidence="15" id="KW-0238">DNA-binding</keyword>
<dbReference type="GO" id="GO:0000786">
    <property type="term" value="C:nucleosome"/>
    <property type="evidence" value="ECO:0007669"/>
    <property type="project" value="UniProtKB-KW"/>
</dbReference>
<keyword evidence="21" id="KW-1185">Reference proteome</keyword>
<dbReference type="GO" id="GO:0005524">
    <property type="term" value="F:ATP binding"/>
    <property type="evidence" value="ECO:0007669"/>
    <property type="project" value="UniProtKB-KW"/>
</dbReference>
<dbReference type="SUPFAM" id="SSF56112">
    <property type="entry name" value="Protein kinase-like (PK-like)"/>
    <property type="match status" value="1"/>
</dbReference>
<evidence type="ECO:0000256" key="3">
    <source>
        <dbReference type="ARBA" id="ARBA00004496"/>
    </source>
</evidence>
<dbReference type="FunFam" id="3.30.200.20:FF:000003">
    <property type="entry name" value="Non-specific serine/threonine protein kinase"/>
    <property type="match status" value="1"/>
</dbReference>
<evidence type="ECO:0000256" key="16">
    <source>
        <dbReference type="ARBA" id="ARBA00023277"/>
    </source>
</evidence>
<evidence type="ECO:0000256" key="12">
    <source>
        <dbReference type="ARBA" id="ARBA00022777"/>
    </source>
</evidence>
<evidence type="ECO:0000256" key="6">
    <source>
        <dbReference type="ARBA" id="ARBA00012513"/>
    </source>
</evidence>
<dbReference type="OrthoDB" id="193931at2759"/>
<dbReference type="Proteomes" id="UP000298327">
    <property type="component" value="Unassembled WGS sequence"/>
</dbReference>
<keyword evidence="10" id="KW-0808">Transferase</keyword>
<dbReference type="GO" id="GO:0005737">
    <property type="term" value="C:cytoplasm"/>
    <property type="evidence" value="ECO:0007669"/>
    <property type="project" value="UniProtKB-SubCell"/>
</dbReference>
<dbReference type="SMART" id="SM00220">
    <property type="entry name" value="S_TKc"/>
    <property type="match status" value="1"/>
</dbReference>
<evidence type="ECO:0000313" key="20">
    <source>
        <dbReference type="EMBL" id="TFY70901.1"/>
    </source>
</evidence>
<comment type="catalytic activity">
    <reaction evidence="17">
        <text>L-threonyl-[protein] + ATP = O-phospho-L-threonyl-[protein] + ADP + H(+)</text>
        <dbReference type="Rhea" id="RHEA:46608"/>
        <dbReference type="Rhea" id="RHEA-COMP:11060"/>
        <dbReference type="Rhea" id="RHEA-COMP:11605"/>
        <dbReference type="ChEBI" id="CHEBI:15378"/>
        <dbReference type="ChEBI" id="CHEBI:30013"/>
        <dbReference type="ChEBI" id="CHEBI:30616"/>
        <dbReference type="ChEBI" id="CHEBI:61977"/>
        <dbReference type="ChEBI" id="CHEBI:456216"/>
        <dbReference type="EC" id="2.7.11.1"/>
    </reaction>
</comment>
<dbReference type="CDD" id="cd12122">
    <property type="entry name" value="AMPKA_C"/>
    <property type="match status" value="1"/>
</dbReference>
<dbReference type="GO" id="GO:0004674">
    <property type="term" value="F:protein serine/threonine kinase activity"/>
    <property type="evidence" value="ECO:0007669"/>
    <property type="project" value="UniProtKB-KW"/>
</dbReference>
<evidence type="ECO:0000256" key="5">
    <source>
        <dbReference type="ARBA" id="ARBA00010343"/>
    </source>
</evidence>
<dbReference type="PROSITE" id="PS00959">
    <property type="entry name" value="HISTONE_H3_2"/>
    <property type="match status" value="1"/>
</dbReference>
<keyword evidence="13" id="KW-0067">ATP-binding</keyword>
<evidence type="ECO:0000256" key="7">
    <source>
        <dbReference type="ARBA" id="ARBA00022454"/>
    </source>
</evidence>
<dbReference type="AlphaFoldDB" id="A0A4Y9ZAS0"/>
<dbReference type="SUPFAM" id="SSF47113">
    <property type="entry name" value="Histone-fold"/>
    <property type="match status" value="1"/>
</dbReference>
<dbReference type="SMART" id="SM00428">
    <property type="entry name" value="H3"/>
    <property type="match status" value="1"/>
</dbReference>
<gene>
    <name evidence="20" type="ORF">EVG20_g2107</name>
</gene>
<dbReference type="Gene3D" id="3.30.310.80">
    <property type="entry name" value="Kinase associated domain 1, KA1"/>
    <property type="match status" value="1"/>
</dbReference>
<evidence type="ECO:0000256" key="9">
    <source>
        <dbReference type="ARBA" id="ARBA00022527"/>
    </source>
</evidence>
<keyword evidence="9" id="KW-0723">Serine/threonine-protein kinase</keyword>
<dbReference type="PROSITE" id="PS50011">
    <property type="entry name" value="PROTEIN_KINASE_DOM"/>
    <property type="match status" value="1"/>
</dbReference>
<dbReference type="STRING" id="205917.A0A4Y9ZAS0"/>
<dbReference type="GO" id="GO:0030527">
    <property type="term" value="F:structural constituent of chromatin"/>
    <property type="evidence" value="ECO:0007669"/>
    <property type="project" value="InterPro"/>
</dbReference>
<dbReference type="PANTHER" id="PTHR24346">
    <property type="entry name" value="MAP/MICROTUBULE AFFINITY-REGULATING KINASE"/>
    <property type="match status" value="1"/>
</dbReference>
<evidence type="ECO:0000256" key="8">
    <source>
        <dbReference type="ARBA" id="ARBA00022490"/>
    </source>
</evidence>
<dbReference type="Pfam" id="PF16579">
    <property type="entry name" value="AdenylateSensor"/>
    <property type="match status" value="1"/>
</dbReference>
<dbReference type="Gene3D" id="1.10.20.10">
    <property type="entry name" value="Histone, subunit A"/>
    <property type="match status" value="1"/>
</dbReference>
<dbReference type="InterPro" id="IPR009072">
    <property type="entry name" value="Histone-fold"/>
</dbReference>
<evidence type="ECO:0000313" key="21">
    <source>
        <dbReference type="Proteomes" id="UP000298327"/>
    </source>
</evidence>
<evidence type="ECO:0000256" key="4">
    <source>
        <dbReference type="ARBA" id="ARBA00006234"/>
    </source>
</evidence>
<dbReference type="InterPro" id="IPR013896">
    <property type="entry name" value="SNF1_UBA"/>
</dbReference>
<dbReference type="GO" id="GO:0035556">
    <property type="term" value="P:intracellular signal transduction"/>
    <property type="evidence" value="ECO:0007669"/>
    <property type="project" value="TreeGrafter"/>
</dbReference>
<keyword evidence="16" id="KW-0119">Carbohydrate metabolism</keyword>
<dbReference type="FunFam" id="1.10.510.10:FF:001222">
    <property type="entry name" value="Serine/threonine-protein kinase ppk25"/>
    <property type="match status" value="1"/>
</dbReference>
<evidence type="ECO:0000256" key="17">
    <source>
        <dbReference type="ARBA" id="ARBA00047899"/>
    </source>
</evidence>
<comment type="subcellular location">
    <subcellularLocation>
        <location evidence="2">Chromosome</location>
    </subcellularLocation>
    <subcellularLocation>
        <location evidence="3">Cytoplasm</location>
    </subcellularLocation>
    <subcellularLocation>
        <location evidence="1">Nucleus</location>
    </subcellularLocation>
</comment>
<evidence type="ECO:0000259" key="19">
    <source>
        <dbReference type="PROSITE" id="PS50011"/>
    </source>
</evidence>
<accession>A0A4Y9ZAS0</accession>
<reference evidence="20 21" key="1">
    <citation type="submission" date="2019-02" db="EMBL/GenBank/DDBJ databases">
        <title>Genome sequencing of the rare red list fungi Dentipellis fragilis.</title>
        <authorList>
            <person name="Buettner E."/>
            <person name="Kellner H."/>
        </authorList>
    </citation>
    <scope>NUCLEOTIDE SEQUENCE [LARGE SCALE GENOMIC DNA]</scope>
    <source>
        <strain evidence="20 21">DSM 105465</strain>
    </source>
</reference>
<evidence type="ECO:0000256" key="15">
    <source>
        <dbReference type="ARBA" id="ARBA00023269"/>
    </source>
</evidence>
<sequence>MSDVNPPLPVSKLGEYTVIQEIAEGTFGKVKMAMHTLTGQKVAMKFISKQVINATRTKNRVQREVEYMRMLRHPHIIKLYEVISTPTDIIIVLEYAGGELFNYIVANGRMPEPQTRRFFQQLISGIEYSHKLKIVHRDLKPENVLLDDDLNVKIADFGLSNEIKDGDFLKTSCGSPNYAAPEVIRGGLYTGPEIDVWSCGVILYVMLCGRLPFEDDDVQTLFTKISQGTYHMPSYLSADARGLINGMLAVDPVKRITVPEILQHPFFTTDLPRYLQPLPPRPGPVLGTLSSLVTPAKTLDFEIIEGLGRIEEDVVDELAMKIEGIEKEDVWECLRRDDGPQGNAVKVAYILLRDKRRLGHDCECLLIHVANRGQEAEKRTVAEFEEQERDAQLAAMDPRNLLSPNAISPAGGDLEENPFESEFNDFDEDEIDDGLDFSTPQDEVEINNFAVLNSSLPEQFPEQHHLASYVSAKRSSAVKEKKQHRTKWHFGIRSRSPPMEVMLEIYRTLKTLGMEWKEKKNLGGLGGGRRPNGGRARIDRAVEYDGDGYVDLKAAASIYFVETRVRVQDVVVLMNLQLYMVDSINYLVDFHHKKSYKGSTEPGAGKFDMANFDALSEAGSDTSRSVKDKDAREDEIVSPFVFMDVACRLILELAGGSDCWRTFRGSEWQTRPDLSPSRPLLTAYTPWELASEHEPRFVDSLPSRALSSSLSTHHHHPAPALVVSHNFPPTFHIDQQWLVPSKPPASPLELATKAARKTAAAATGGVKKPHRFRPGTVALREIRRYQKSTELLIRKLPFQRLVREIAQDFKTDLRFQSSAVMALQEAAEAYLVSLFEDTNLAAIHAKRVTMCVVLEAPIFTASLTHHSASLANLRISRLPGVSVARGLKRTSFPSAGTFDTPVGIHPLFVYDPVLD</sequence>
<dbReference type="InterPro" id="IPR007125">
    <property type="entry name" value="H2A/H2B/H3"/>
</dbReference>
<dbReference type="FunFam" id="1.10.20.10:FF:000054">
    <property type="entry name" value="Putative histone H1.5-like"/>
    <property type="match status" value="1"/>
</dbReference>
<dbReference type="CDD" id="cd22911">
    <property type="entry name" value="HFD_H3"/>
    <property type="match status" value="1"/>
</dbReference>
<keyword evidence="8" id="KW-0963">Cytoplasm</keyword>
<comment type="similarity">
    <text evidence="5">Belongs to the histone H3 family.</text>
</comment>
<evidence type="ECO:0000256" key="11">
    <source>
        <dbReference type="ARBA" id="ARBA00022741"/>
    </source>
</evidence>
<dbReference type="InterPro" id="IPR000719">
    <property type="entry name" value="Prot_kinase_dom"/>
</dbReference>
<dbReference type="GO" id="GO:0106310">
    <property type="term" value="F:protein serine kinase activity"/>
    <property type="evidence" value="ECO:0007669"/>
    <property type="project" value="RHEA"/>
</dbReference>
<dbReference type="GO" id="GO:0003677">
    <property type="term" value="F:DNA binding"/>
    <property type="evidence" value="ECO:0007669"/>
    <property type="project" value="InterPro"/>
</dbReference>
<dbReference type="PANTHER" id="PTHR24346:SF110">
    <property type="entry name" value="NON-SPECIFIC SERINE_THREONINE PROTEIN KINASE"/>
    <property type="match status" value="1"/>
</dbReference>
<feature type="domain" description="Protein kinase" evidence="19">
    <location>
        <begin position="16"/>
        <end position="267"/>
    </location>
</feature>
<dbReference type="EMBL" id="SEOQ01000076">
    <property type="protein sequence ID" value="TFY70901.1"/>
    <property type="molecule type" value="Genomic_DNA"/>
</dbReference>
<dbReference type="InterPro" id="IPR011009">
    <property type="entry name" value="Kinase-like_dom_sf"/>
</dbReference>
<protein>
    <recommendedName>
        <fullName evidence="6">non-specific serine/threonine protein kinase</fullName>
        <ecNumber evidence="6">2.7.11.1</ecNumber>
    </recommendedName>
</protein>
<comment type="similarity">
    <text evidence="4">Belongs to the protein kinase superfamily. CAMK Ser/Thr protein kinase family. SNF1 subfamily.</text>
</comment>
<dbReference type="Pfam" id="PF08587">
    <property type="entry name" value="UBA_2"/>
    <property type="match status" value="1"/>
</dbReference>
<keyword evidence="12" id="KW-0418">Kinase</keyword>
<evidence type="ECO:0000256" key="18">
    <source>
        <dbReference type="ARBA" id="ARBA00048679"/>
    </source>
</evidence>
<evidence type="ECO:0000256" key="2">
    <source>
        <dbReference type="ARBA" id="ARBA00004286"/>
    </source>
</evidence>
<evidence type="ECO:0000256" key="13">
    <source>
        <dbReference type="ARBA" id="ARBA00022840"/>
    </source>
</evidence>
<dbReference type="PRINTS" id="PR00622">
    <property type="entry name" value="HISTONEH3"/>
</dbReference>
<dbReference type="Pfam" id="PF00069">
    <property type="entry name" value="Pkinase"/>
    <property type="match status" value="1"/>
</dbReference>
<dbReference type="InterPro" id="IPR000164">
    <property type="entry name" value="Histone_H3/CENP-A"/>
</dbReference>
<keyword evidence="14" id="KW-0539">Nucleus</keyword>
<keyword evidence="7" id="KW-0158">Chromosome</keyword>
<dbReference type="GO" id="GO:0005634">
    <property type="term" value="C:nucleus"/>
    <property type="evidence" value="ECO:0007669"/>
    <property type="project" value="UniProtKB-SubCell"/>
</dbReference>
<proteinExistence type="inferred from homology"/>
<keyword evidence="15" id="KW-0544">Nucleosome core</keyword>